<gene>
    <name evidence="1" type="ORF">SAMN02745168_0607</name>
</gene>
<accession>A0A1W1YPW6</accession>
<reference evidence="1 2" key="1">
    <citation type="submission" date="2017-04" db="EMBL/GenBank/DDBJ databases">
        <authorList>
            <person name="Afonso C.L."/>
            <person name="Miller P.J."/>
            <person name="Scott M.A."/>
            <person name="Spackman E."/>
            <person name="Goraichik I."/>
            <person name="Dimitrov K.M."/>
            <person name="Suarez D.L."/>
            <person name="Swayne D.E."/>
        </authorList>
    </citation>
    <scope>NUCLEOTIDE SEQUENCE [LARGE SCALE GENOMIC DNA]</scope>
    <source>
        <strain evidence="1 2">DSM 12816</strain>
    </source>
</reference>
<organism evidence="1 2">
    <name type="scientific">Papillibacter cinnamivorans DSM 12816</name>
    <dbReference type="NCBI Taxonomy" id="1122930"/>
    <lineage>
        <taxon>Bacteria</taxon>
        <taxon>Bacillati</taxon>
        <taxon>Bacillota</taxon>
        <taxon>Clostridia</taxon>
        <taxon>Eubacteriales</taxon>
        <taxon>Oscillospiraceae</taxon>
        <taxon>Papillibacter</taxon>
    </lineage>
</organism>
<dbReference type="Proteomes" id="UP000192790">
    <property type="component" value="Unassembled WGS sequence"/>
</dbReference>
<evidence type="ECO:0000313" key="1">
    <source>
        <dbReference type="EMBL" id="SMC38217.1"/>
    </source>
</evidence>
<proteinExistence type="predicted"/>
<protein>
    <recommendedName>
        <fullName evidence="3">AP2 domain-containing protein</fullName>
    </recommendedName>
</protein>
<keyword evidence="2" id="KW-1185">Reference proteome</keyword>
<dbReference type="EMBL" id="FWXW01000001">
    <property type="protein sequence ID" value="SMC38217.1"/>
    <property type="molecule type" value="Genomic_DNA"/>
</dbReference>
<dbReference type="AlphaFoldDB" id="A0A1W1YPW6"/>
<evidence type="ECO:0008006" key="3">
    <source>
        <dbReference type="Google" id="ProtNLM"/>
    </source>
</evidence>
<name>A0A1W1YPW6_9FIRM</name>
<evidence type="ECO:0000313" key="2">
    <source>
        <dbReference type="Proteomes" id="UP000192790"/>
    </source>
</evidence>
<sequence>MKYPRDLSGLVFARLLVIERHHSAPHVGSYWLCECECGKRVIVSRNNLVTGRTKSCGCLKIDKITTHGQSLTPLYKIWSGMIRRCENQKAAEYHNYGGRGISICLEWRADFQSFFQWAKRSGYRNGLTIDRINNDGNYEPRNCRWATRKEQSRNMRTNHLVTYSGATKPISEWSEMFGVSAENIRRRLQDGWPVRDALVTPVEAEHTARQRWAKKERTG</sequence>
<dbReference type="STRING" id="1122930.SAMN02745168_0607"/>